<evidence type="ECO:0000259" key="11">
    <source>
        <dbReference type="PROSITE" id="PS50190"/>
    </source>
</evidence>
<evidence type="ECO:0000313" key="13">
    <source>
        <dbReference type="Proteomes" id="UP000015105"/>
    </source>
</evidence>
<evidence type="ECO:0000256" key="10">
    <source>
        <dbReference type="SAM" id="MobiDB-lite"/>
    </source>
</evidence>
<dbReference type="SUPFAM" id="SSF48371">
    <property type="entry name" value="ARM repeat"/>
    <property type="match status" value="1"/>
</dbReference>
<dbReference type="STRING" id="200361.A0A453H1K7"/>
<dbReference type="CDD" id="cd00171">
    <property type="entry name" value="Sec7"/>
    <property type="match status" value="1"/>
</dbReference>
<dbReference type="GO" id="GO:0005829">
    <property type="term" value="C:cytosol"/>
    <property type="evidence" value="ECO:0007669"/>
    <property type="project" value="UniProtKB-SubCell"/>
</dbReference>
<keyword evidence="13" id="KW-1185">Reference proteome</keyword>
<evidence type="ECO:0000256" key="4">
    <source>
        <dbReference type="ARBA" id="ARBA00022448"/>
    </source>
</evidence>
<evidence type="ECO:0000256" key="5">
    <source>
        <dbReference type="ARBA" id="ARBA00022490"/>
    </source>
</evidence>
<dbReference type="InterPro" id="IPR035999">
    <property type="entry name" value="Sec7_dom_sf"/>
</dbReference>
<dbReference type="EnsemblPlants" id="AET4Gv20028700.2">
    <property type="protein sequence ID" value="AET4Gv20028700.2"/>
    <property type="gene ID" value="AET4Gv20028700"/>
</dbReference>
<feature type="compositionally biased region" description="Pro residues" evidence="10">
    <location>
        <begin position="65"/>
        <end position="88"/>
    </location>
</feature>
<evidence type="ECO:0000256" key="7">
    <source>
        <dbReference type="ARBA" id="ARBA00022658"/>
    </source>
</evidence>
<evidence type="ECO:0000256" key="8">
    <source>
        <dbReference type="ARBA" id="ARBA00022927"/>
    </source>
</evidence>
<reference evidence="13" key="2">
    <citation type="journal article" date="2017" name="Nat. Plants">
        <title>The Aegilops tauschii genome reveals multiple impacts of transposons.</title>
        <authorList>
            <person name="Zhao G."/>
            <person name="Zou C."/>
            <person name="Li K."/>
            <person name="Wang K."/>
            <person name="Li T."/>
            <person name="Gao L."/>
            <person name="Zhang X."/>
            <person name="Wang H."/>
            <person name="Yang Z."/>
            <person name="Liu X."/>
            <person name="Jiang W."/>
            <person name="Mao L."/>
            <person name="Kong X."/>
            <person name="Jiao Y."/>
            <person name="Jia J."/>
        </authorList>
    </citation>
    <scope>NUCLEOTIDE SEQUENCE [LARGE SCALE GENOMIC DNA]</scope>
    <source>
        <strain evidence="13">cv. AL8/78</strain>
    </source>
</reference>
<organism evidence="12 13">
    <name type="scientific">Aegilops tauschii subsp. strangulata</name>
    <name type="common">Goatgrass</name>
    <dbReference type="NCBI Taxonomy" id="200361"/>
    <lineage>
        <taxon>Eukaryota</taxon>
        <taxon>Viridiplantae</taxon>
        <taxon>Streptophyta</taxon>
        <taxon>Embryophyta</taxon>
        <taxon>Tracheophyta</taxon>
        <taxon>Spermatophyta</taxon>
        <taxon>Magnoliopsida</taxon>
        <taxon>Liliopsida</taxon>
        <taxon>Poales</taxon>
        <taxon>Poaceae</taxon>
        <taxon>BOP clade</taxon>
        <taxon>Pooideae</taxon>
        <taxon>Triticodae</taxon>
        <taxon>Triticeae</taxon>
        <taxon>Triticinae</taxon>
        <taxon>Aegilops</taxon>
    </lineage>
</organism>
<dbReference type="Gene3D" id="1.10.220.20">
    <property type="match status" value="1"/>
</dbReference>
<dbReference type="Pfam" id="PF23325">
    <property type="entry name" value="TPR_28"/>
    <property type="match status" value="1"/>
</dbReference>
<dbReference type="SMART" id="SM00222">
    <property type="entry name" value="Sec7"/>
    <property type="match status" value="1"/>
</dbReference>
<reference evidence="12" key="3">
    <citation type="journal article" date="2017" name="Nature">
        <title>Genome sequence of the progenitor of the wheat D genome Aegilops tauschii.</title>
        <authorList>
            <person name="Luo M.C."/>
            <person name="Gu Y.Q."/>
            <person name="Puiu D."/>
            <person name="Wang H."/>
            <person name="Twardziok S.O."/>
            <person name="Deal K.R."/>
            <person name="Huo N."/>
            <person name="Zhu T."/>
            <person name="Wang L."/>
            <person name="Wang Y."/>
            <person name="McGuire P.E."/>
            <person name="Liu S."/>
            <person name="Long H."/>
            <person name="Ramasamy R.K."/>
            <person name="Rodriguez J.C."/>
            <person name="Van S.L."/>
            <person name="Yuan L."/>
            <person name="Wang Z."/>
            <person name="Xia Z."/>
            <person name="Xiao L."/>
            <person name="Anderson O.D."/>
            <person name="Ouyang S."/>
            <person name="Liang Y."/>
            <person name="Zimin A.V."/>
            <person name="Pertea G."/>
            <person name="Qi P."/>
            <person name="Bennetzen J.L."/>
            <person name="Dai X."/>
            <person name="Dawson M.W."/>
            <person name="Muller H.G."/>
            <person name="Kugler K."/>
            <person name="Rivarola-Duarte L."/>
            <person name="Spannagl M."/>
            <person name="Mayer K.F.X."/>
            <person name="Lu F.H."/>
            <person name="Bevan M.W."/>
            <person name="Leroy P."/>
            <person name="Li P."/>
            <person name="You F.M."/>
            <person name="Sun Q."/>
            <person name="Liu Z."/>
            <person name="Lyons E."/>
            <person name="Wicker T."/>
            <person name="Salzberg S.L."/>
            <person name="Devos K.M."/>
            <person name="Dvorak J."/>
        </authorList>
    </citation>
    <scope>NUCLEOTIDE SEQUENCE [LARGE SCALE GENOMIC DNA]</scope>
    <source>
        <strain evidence="12">cv. AL8/78</strain>
    </source>
</reference>
<keyword evidence="9" id="KW-0472">Membrane</keyword>
<keyword evidence="5" id="KW-0963">Cytoplasm</keyword>
<keyword evidence="7" id="KW-0344">Guanine-nucleotide releasing factor</keyword>
<feature type="region of interest" description="Disordered" evidence="10">
    <location>
        <begin position="1"/>
        <end position="99"/>
    </location>
</feature>
<proteinExistence type="predicted"/>
<dbReference type="FunFam" id="1.10.220.20:FF:000005">
    <property type="entry name" value="ARF guanine-nucleotide exchange factor GNOM"/>
    <property type="match status" value="1"/>
</dbReference>
<dbReference type="PROSITE" id="PS50190">
    <property type="entry name" value="SEC7"/>
    <property type="match status" value="1"/>
</dbReference>
<dbReference type="InterPro" id="IPR023394">
    <property type="entry name" value="Sec7_C_sf"/>
</dbReference>
<reference evidence="12" key="5">
    <citation type="journal article" date="2021" name="G3 (Bethesda)">
        <title>Aegilops tauschii genome assembly Aet v5.0 features greater sequence contiguity and improved annotation.</title>
        <authorList>
            <person name="Wang L."/>
            <person name="Zhu T."/>
            <person name="Rodriguez J.C."/>
            <person name="Deal K.R."/>
            <person name="Dubcovsky J."/>
            <person name="McGuire P.E."/>
            <person name="Lux T."/>
            <person name="Spannagl M."/>
            <person name="Mayer K.F.X."/>
            <person name="Baldrich P."/>
            <person name="Meyers B.C."/>
            <person name="Huo N."/>
            <person name="Gu Y.Q."/>
            <person name="Zhou H."/>
            <person name="Devos K.M."/>
            <person name="Bennetzen J.L."/>
            <person name="Unver T."/>
            <person name="Budak H."/>
            <person name="Gulick P.J."/>
            <person name="Galiba G."/>
            <person name="Kalapos B."/>
            <person name="Nelson D.R."/>
            <person name="Li P."/>
            <person name="You F.M."/>
            <person name="Luo M.C."/>
            <person name="Dvorak J."/>
        </authorList>
    </citation>
    <scope>NUCLEOTIDE SEQUENCE [LARGE SCALE GENOMIC DNA]</scope>
    <source>
        <strain evidence="12">cv. AL8/78</strain>
    </source>
</reference>
<dbReference type="GO" id="GO:0016020">
    <property type="term" value="C:membrane"/>
    <property type="evidence" value="ECO:0007669"/>
    <property type="project" value="UniProtKB-SubCell"/>
</dbReference>
<protein>
    <recommendedName>
        <fullName evidence="11">SEC7 domain-containing protein</fullName>
    </recommendedName>
</protein>
<keyword evidence="8" id="KW-0653">Protein transport</keyword>
<dbReference type="InterPro" id="IPR000904">
    <property type="entry name" value="Sec7_dom"/>
</dbReference>
<dbReference type="GO" id="GO:0012505">
    <property type="term" value="C:endomembrane system"/>
    <property type="evidence" value="ECO:0007669"/>
    <property type="project" value="UniProtKB-SubCell"/>
</dbReference>
<dbReference type="GO" id="GO:0005085">
    <property type="term" value="F:guanyl-nucleotide exchange factor activity"/>
    <property type="evidence" value="ECO:0007669"/>
    <property type="project" value="UniProtKB-KW"/>
</dbReference>
<dbReference type="SUPFAM" id="SSF48425">
    <property type="entry name" value="Sec7 domain"/>
    <property type="match status" value="1"/>
</dbReference>
<evidence type="ECO:0000256" key="6">
    <source>
        <dbReference type="ARBA" id="ARBA00022583"/>
    </source>
</evidence>
<dbReference type="InterPro" id="IPR032691">
    <property type="entry name" value="Mon2/Sec7/BIG1-like_HUS"/>
</dbReference>
<dbReference type="PANTHER" id="PTHR10663">
    <property type="entry name" value="GUANYL-NUCLEOTIDE EXCHANGE FACTOR"/>
    <property type="match status" value="1"/>
</dbReference>
<evidence type="ECO:0000256" key="9">
    <source>
        <dbReference type="ARBA" id="ARBA00023136"/>
    </source>
</evidence>
<evidence type="ECO:0000256" key="2">
    <source>
        <dbReference type="ARBA" id="ARBA00004287"/>
    </source>
</evidence>
<dbReference type="Proteomes" id="UP000015105">
    <property type="component" value="Chromosome 4D"/>
</dbReference>
<feature type="compositionally biased region" description="Basic and acidic residues" evidence="10">
    <location>
        <begin position="14"/>
        <end position="36"/>
    </location>
</feature>
<dbReference type="InterPro" id="IPR016024">
    <property type="entry name" value="ARM-type_fold"/>
</dbReference>
<evidence type="ECO:0000256" key="1">
    <source>
        <dbReference type="ARBA" id="ARBA00004184"/>
    </source>
</evidence>
<dbReference type="Pfam" id="PF01369">
    <property type="entry name" value="Sec7"/>
    <property type="match status" value="1"/>
</dbReference>
<dbReference type="GO" id="GO:0006897">
    <property type="term" value="P:endocytosis"/>
    <property type="evidence" value="ECO:0007669"/>
    <property type="project" value="UniProtKB-KW"/>
</dbReference>
<evidence type="ECO:0000313" key="12">
    <source>
        <dbReference type="EnsemblPlants" id="AET4Gv20028700.2"/>
    </source>
</evidence>
<dbReference type="Gene3D" id="1.10.1000.11">
    <property type="entry name" value="Arf Nucleotide-binding Site Opener,domain 2"/>
    <property type="match status" value="1"/>
</dbReference>
<dbReference type="FunFam" id="1.10.1000.11:FF:000010">
    <property type="entry name" value="ARF guanine-nucleotide exchange factor GNOM-like"/>
    <property type="match status" value="1"/>
</dbReference>
<feature type="region of interest" description="Disordered" evidence="10">
    <location>
        <begin position="1477"/>
        <end position="1500"/>
    </location>
</feature>
<reference evidence="12" key="4">
    <citation type="submission" date="2019-03" db="UniProtKB">
        <authorList>
            <consortium name="EnsemblPlants"/>
        </authorList>
    </citation>
    <scope>IDENTIFICATION</scope>
</reference>
<feature type="domain" description="SEC7" evidence="11">
    <location>
        <begin position="607"/>
        <end position="796"/>
    </location>
</feature>
<feature type="region of interest" description="Disordered" evidence="10">
    <location>
        <begin position="974"/>
        <end position="995"/>
    </location>
</feature>
<feature type="compositionally biased region" description="Polar residues" evidence="10">
    <location>
        <begin position="1"/>
        <end position="10"/>
    </location>
</feature>
<dbReference type="GO" id="GO:0015031">
    <property type="term" value="P:protein transport"/>
    <property type="evidence" value="ECO:0007669"/>
    <property type="project" value="UniProtKB-KW"/>
</dbReference>
<dbReference type="GO" id="GO:0032012">
    <property type="term" value="P:regulation of ARF protein signal transduction"/>
    <property type="evidence" value="ECO:0007669"/>
    <property type="project" value="InterPro"/>
</dbReference>
<name>A0A453H1K7_AEGTS</name>
<dbReference type="InterPro" id="IPR056604">
    <property type="entry name" value="GBF1-like_TPR"/>
</dbReference>
<keyword evidence="6" id="KW-0254">Endocytosis</keyword>
<sequence>LPTSSSQSPSPVHGELRFPDARHGAAEKLKRARGGEKSSLARTHELPLPSPPSSPEQPLAGSPPQIHPPCRPPPRGPASPPAGHPNGPPQAAQLGRHRPHRRGVVAVAAAPPPPPHGDPAALACAISAQASAVLAVMRRGLRHPRAAAADDAAADHPLVASLKALRRLAFAPLAAASPSLPAAALRPFLDAVRSEDAGADATSAALAALHEVMALTAPALPGSALREVVDAVACCRFEAGAEPAAEEDVLMRMLQALLACLRAPAAPALGDQHVLTAVNTCFRVVHQAAAKGELLQRFSRHVMHELVRLVFARLPLIGAGDADDAAVKPEMGGMDKNHPFGIGQMENGNGSYVSEAGTPDENSPDGSVLVVEPYGTPCMEEIFHFLCSLLSGVELNGYDEGQPLFALKLINSAIELGGSAIGRHPKVLSLVQDELFRNLMQLGLSISPLTLSVVCSIVLNLYHHLRNELKMQLEAFFCCIILRLAQPRFGATYHQQEVAMEALVDFCRQKNFMVEMYANLDCDITCRNVFEELANLLSKSAFPINCPLSSMHILALEGLIAVIQGMADRIGNATSGPELRSVELDEYAPFWTVKCENFLDPQHWVKFVRQRKYVKRRLMIGADHFNRDPKKGLEFLQGNHLLPEKLDPQSVACFFRYTAGLDKNLVGDFLGNHDEFCVQVLHEFAQTFDFEEMNLDTALRLFLETFRLPGESQKIQRVLEAFSDRYYEQAPQAFANKDTALLLSYSIIMLNTDQHNMQVKKKMTEEDFIKNNRNINGGSDLPREMLSELYHAICRNEIKTTPEQGMGYLEMSPSRWIDLMRKSKSTPQYIVGDSQPFLDHDMFAIMSGPTIAAIAVVFDHSEHEEVLLTCVDGFLGIAKISAFHHLEDVLDDLVVSLCKFTTLLNTSLVEEPVTAFGDDLKARLATETLFTIANKYGHYIRTGWRNVLDCILRLHKLGLLPARVASDAADDSEVSAETVQGKPVPSSISTSHIPVMGTPRKSSGLMGRFSQLLSLDSEEPRSQPTEQQLAAHQRTLQTIQKCRIDGIFTESKVLQPDSLLQLARALIWAAGRPQKVASSPDDEDTAVFCLELLIAITLNNRDRIVLLWQGVYEHIANIVQSTVMPCALVEKAIFGLLRICQRLLPYKENLADELLRSLQLVLKLDARVADAYCENITQEVARLVKANAGHIKSQMGWRTVVLLLSITARHPDASGVGFEAIMFIMSEGHLSRSNYAFCIEASRQFAESRVGLTDRSIRALDLMADSVTYLARWSQDTKEPGEEADRGVEAIREMWLKLLQALKKLSLDQREEVRNHALVSLQRCLTATEGIGLQSTTWSHAFDHIIFALLDDLLEIAQNHSQKDHRNMEGSLVLAVKLVAKVYLQLLPDLFGLSSFCKLWLGVLSRMEKCIKTKVRGKRSDKLQELIPDLLRNILVAMKSRGILAKRSTIGGDSLWELTWLHVNNISTGLQSEVFPSQEYEPPSNAGSPRGGLNDAEIKN</sequence>
<evidence type="ECO:0000256" key="3">
    <source>
        <dbReference type="ARBA" id="ARBA00004514"/>
    </source>
</evidence>
<dbReference type="Pfam" id="PF12783">
    <property type="entry name" value="Sec7-like_HUS"/>
    <property type="match status" value="1"/>
</dbReference>
<reference evidence="13" key="1">
    <citation type="journal article" date="2014" name="Science">
        <title>Ancient hybridizations among the ancestral genomes of bread wheat.</title>
        <authorList>
            <consortium name="International Wheat Genome Sequencing Consortium,"/>
            <person name="Marcussen T."/>
            <person name="Sandve S.R."/>
            <person name="Heier L."/>
            <person name="Spannagl M."/>
            <person name="Pfeifer M."/>
            <person name="Jakobsen K.S."/>
            <person name="Wulff B.B."/>
            <person name="Steuernagel B."/>
            <person name="Mayer K.F."/>
            <person name="Olsen O.A."/>
        </authorList>
    </citation>
    <scope>NUCLEOTIDE SEQUENCE [LARGE SCALE GENOMIC DNA]</scope>
    <source>
        <strain evidence="13">cv. AL8/78</strain>
    </source>
</reference>
<dbReference type="PANTHER" id="PTHR10663:SF400">
    <property type="entry name" value="OS03G0666100 PROTEIN"/>
    <property type="match status" value="1"/>
</dbReference>
<accession>A0A453H1K7</accession>
<dbReference type="Gramene" id="AET4Gv20028700.2">
    <property type="protein sequence ID" value="AET4Gv20028700.2"/>
    <property type="gene ID" value="AET4Gv20028700"/>
</dbReference>
<keyword evidence="4" id="KW-0813">Transport</keyword>
<comment type="subcellular location">
    <subcellularLocation>
        <location evidence="3">Cytoplasm</location>
        <location evidence="3">Cytosol</location>
    </subcellularLocation>
    <subcellularLocation>
        <location evidence="1">Endomembrane system</location>
        <topology evidence="1">Peripheral membrane protein</topology>
    </subcellularLocation>
    <subcellularLocation>
        <location evidence="2">Membrane</location>
        <topology evidence="2">Peripheral membrane protein</topology>
        <orientation evidence="2">Cytoplasmic side</orientation>
    </subcellularLocation>
</comment>